<proteinExistence type="predicted"/>
<keyword evidence="1" id="KW-0732">Signal</keyword>
<organism evidence="2 3">
    <name type="scientific">Dactylosporangium maewongense</name>
    <dbReference type="NCBI Taxonomy" id="634393"/>
    <lineage>
        <taxon>Bacteria</taxon>
        <taxon>Bacillati</taxon>
        <taxon>Actinomycetota</taxon>
        <taxon>Actinomycetes</taxon>
        <taxon>Micromonosporales</taxon>
        <taxon>Micromonosporaceae</taxon>
        <taxon>Dactylosporangium</taxon>
    </lineage>
</organism>
<dbReference type="PROSITE" id="PS51318">
    <property type="entry name" value="TAT"/>
    <property type="match status" value="1"/>
</dbReference>
<dbReference type="RefSeq" id="WP_344510810.1">
    <property type="nucleotide sequence ID" value="NZ_BAAAQD010000026.1"/>
</dbReference>
<dbReference type="Proteomes" id="UP001501470">
    <property type="component" value="Unassembled WGS sequence"/>
</dbReference>
<accession>A0ABP4N9H2</accession>
<evidence type="ECO:0000313" key="3">
    <source>
        <dbReference type="Proteomes" id="UP001501470"/>
    </source>
</evidence>
<dbReference type="EMBL" id="BAAAQD010000026">
    <property type="protein sequence ID" value="GAA1556741.1"/>
    <property type="molecule type" value="Genomic_DNA"/>
</dbReference>
<dbReference type="InterPro" id="IPR006311">
    <property type="entry name" value="TAT_signal"/>
</dbReference>
<feature type="signal peptide" evidence="1">
    <location>
        <begin position="1"/>
        <end position="26"/>
    </location>
</feature>
<name>A0ABP4N9H2_9ACTN</name>
<evidence type="ECO:0000313" key="2">
    <source>
        <dbReference type="EMBL" id="GAA1556741.1"/>
    </source>
</evidence>
<reference evidence="3" key="1">
    <citation type="journal article" date="2019" name="Int. J. Syst. Evol. Microbiol.">
        <title>The Global Catalogue of Microorganisms (GCM) 10K type strain sequencing project: providing services to taxonomists for standard genome sequencing and annotation.</title>
        <authorList>
            <consortium name="The Broad Institute Genomics Platform"/>
            <consortium name="The Broad Institute Genome Sequencing Center for Infectious Disease"/>
            <person name="Wu L."/>
            <person name="Ma J."/>
        </authorList>
    </citation>
    <scope>NUCLEOTIDE SEQUENCE [LARGE SCALE GENOMIC DNA]</scope>
    <source>
        <strain evidence="3">JCM 15933</strain>
    </source>
</reference>
<evidence type="ECO:0008006" key="4">
    <source>
        <dbReference type="Google" id="ProtNLM"/>
    </source>
</evidence>
<sequence length="299" mass="30628">MSTTTSDHRRRVLTGLLATVLATVLAACTSDHTPAPRPTTGAGANPPGAALPAGFAGLYVTPEVIAVPLPGDGLRMVTAQRCDRLVDMLGAGQWYVADELRYPKEAAASQEVFSGLGLMPALLLRRGDRRVFATIEGATDCTATLTTLPAQEITVSGAGMPGTRPGWAATTRCYRSGGDLSVSFYFDTDAHVGAIGTVTIAADGSVSDEDLSITVVQHTGALMNTLSGLDWSAPKPKKGVTLSELTAEDVDGAKASMTGPAERPAGTLTLPALSDDAGKLGEVSITVPFACAEVGTLGA</sequence>
<gene>
    <name evidence="2" type="ORF">GCM10009827_092100</name>
</gene>
<feature type="chain" id="PRO_5045630822" description="Lipoprotein" evidence="1">
    <location>
        <begin position="27"/>
        <end position="299"/>
    </location>
</feature>
<comment type="caution">
    <text evidence="2">The sequence shown here is derived from an EMBL/GenBank/DDBJ whole genome shotgun (WGS) entry which is preliminary data.</text>
</comment>
<keyword evidence="3" id="KW-1185">Reference proteome</keyword>
<evidence type="ECO:0000256" key="1">
    <source>
        <dbReference type="SAM" id="SignalP"/>
    </source>
</evidence>
<protein>
    <recommendedName>
        <fullName evidence="4">Lipoprotein</fullName>
    </recommendedName>
</protein>